<keyword evidence="3" id="KW-1185">Reference proteome</keyword>
<protein>
    <submittedName>
        <fullName evidence="2">Uncharacterized protein</fullName>
    </submittedName>
</protein>
<sequence length="106" mass="10612">MTSPAQELRPGLQLASTVCSTRVIVVRAPADRRPTITCGGGPMVPAPSAKPAPPPGGPEAATLIGKRYVDAGETLELLCTSSGTGSLSCDGVPMTLKAAKALPASD</sequence>
<feature type="compositionally biased region" description="Pro residues" evidence="1">
    <location>
        <begin position="44"/>
        <end position="57"/>
    </location>
</feature>
<organism evidence="2 3">
    <name type="scientific">Streptomyces himalayensis subsp. aureolus</name>
    <dbReference type="NCBI Taxonomy" id="2758039"/>
    <lineage>
        <taxon>Bacteria</taxon>
        <taxon>Bacillati</taxon>
        <taxon>Actinomycetota</taxon>
        <taxon>Actinomycetes</taxon>
        <taxon>Kitasatosporales</taxon>
        <taxon>Streptomycetaceae</taxon>
        <taxon>Streptomyces</taxon>
        <taxon>Streptomyces himalayensis</taxon>
    </lineage>
</organism>
<comment type="caution">
    <text evidence="2">The sequence shown here is derived from an EMBL/GenBank/DDBJ whole genome shotgun (WGS) entry which is preliminary data.</text>
</comment>
<feature type="region of interest" description="Disordered" evidence="1">
    <location>
        <begin position="36"/>
        <end position="57"/>
    </location>
</feature>
<dbReference type="Proteomes" id="UP000586976">
    <property type="component" value="Unassembled WGS sequence"/>
</dbReference>
<proteinExistence type="predicted"/>
<evidence type="ECO:0000256" key="1">
    <source>
        <dbReference type="SAM" id="MobiDB-lite"/>
    </source>
</evidence>
<dbReference type="RefSeq" id="WP_181865239.1">
    <property type="nucleotide sequence ID" value="NZ_JACEQY010000021.1"/>
</dbReference>
<evidence type="ECO:0000313" key="3">
    <source>
        <dbReference type="Proteomes" id="UP000586976"/>
    </source>
</evidence>
<dbReference type="AlphaFoldDB" id="A0A7W2D2E2"/>
<evidence type="ECO:0000313" key="2">
    <source>
        <dbReference type="EMBL" id="MBA4863510.1"/>
    </source>
</evidence>
<name>A0A7W2D2E2_9ACTN</name>
<accession>A0A7W2D2E2</accession>
<dbReference type="EMBL" id="JACEQY010000021">
    <property type="protein sequence ID" value="MBA4863510.1"/>
    <property type="molecule type" value="Genomic_DNA"/>
</dbReference>
<gene>
    <name evidence="2" type="ORF">H1V43_19400</name>
</gene>
<reference evidence="2 3" key="1">
    <citation type="submission" date="2020-07" db="EMBL/GenBank/DDBJ databases">
        <title>Streptomyces isolated from Indian soil.</title>
        <authorList>
            <person name="Mandal S."/>
            <person name="Maiti P.K."/>
        </authorList>
    </citation>
    <scope>NUCLEOTIDE SEQUENCE [LARGE SCALE GENOMIC DNA]</scope>
    <source>
        <strain evidence="2 3">PSKA54</strain>
    </source>
</reference>